<dbReference type="EC" id="2.4.1.21" evidence="7"/>
<dbReference type="InterPro" id="IPR013534">
    <property type="entry name" value="Starch_synth_cat_dom"/>
</dbReference>
<protein>
    <recommendedName>
        <fullName evidence="7">Glycogen synthase</fullName>
        <ecNumber evidence="7">2.4.1.21</ecNumber>
    </recommendedName>
    <alternativeName>
        <fullName evidence="7">Starch [bacterial glycogen] synthase</fullName>
    </alternativeName>
</protein>
<dbReference type="Pfam" id="PF08323">
    <property type="entry name" value="Glyco_transf_5"/>
    <property type="match status" value="1"/>
</dbReference>
<evidence type="ECO:0000256" key="1">
    <source>
        <dbReference type="ARBA" id="ARBA00001478"/>
    </source>
</evidence>
<dbReference type="CDD" id="cd03791">
    <property type="entry name" value="GT5_Glycogen_synthase_DULL1-like"/>
    <property type="match status" value="1"/>
</dbReference>
<dbReference type="InterPro" id="IPR001296">
    <property type="entry name" value="Glyco_trans_1"/>
</dbReference>
<evidence type="ECO:0000256" key="6">
    <source>
        <dbReference type="ARBA" id="ARBA00023056"/>
    </source>
</evidence>
<dbReference type="UniPathway" id="UPA00164"/>
<comment type="similarity">
    <text evidence="3 7">Belongs to the glycosyltransferase 1 family. Bacterial/plant glycogen synthase subfamily.</text>
</comment>
<comment type="pathway">
    <text evidence="7">Glycan biosynthesis; glycogen biosynthesis.</text>
</comment>
<evidence type="ECO:0000256" key="2">
    <source>
        <dbReference type="ARBA" id="ARBA00002764"/>
    </source>
</evidence>
<dbReference type="EMBL" id="VBPB01000027">
    <property type="protein sequence ID" value="TMQ73949.1"/>
    <property type="molecule type" value="Genomic_DNA"/>
</dbReference>
<comment type="catalytic activity">
    <reaction evidence="1 7">
        <text>[(1-&gt;4)-alpha-D-glucosyl](n) + ADP-alpha-D-glucose = [(1-&gt;4)-alpha-D-glucosyl](n+1) + ADP + H(+)</text>
        <dbReference type="Rhea" id="RHEA:18189"/>
        <dbReference type="Rhea" id="RHEA-COMP:9584"/>
        <dbReference type="Rhea" id="RHEA-COMP:9587"/>
        <dbReference type="ChEBI" id="CHEBI:15378"/>
        <dbReference type="ChEBI" id="CHEBI:15444"/>
        <dbReference type="ChEBI" id="CHEBI:57498"/>
        <dbReference type="ChEBI" id="CHEBI:456216"/>
        <dbReference type="EC" id="2.4.1.21"/>
    </reaction>
</comment>
<keyword evidence="5 7" id="KW-0808">Transferase</keyword>
<evidence type="ECO:0000313" key="11">
    <source>
        <dbReference type="Proteomes" id="UP000319771"/>
    </source>
</evidence>
<feature type="domain" description="Glycosyl transferase family 1" evidence="8">
    <location>
        <begin position="328"/>
        <end position="471"/>
    </location>
</feature>
<evidence type="ECO:0000256" key="5">
    <source>
        <dbReference type="ARBA" id="ARBA00022679"/>
    </source>
</evidence>
<evidence type="ECO:0000313" key="10">
    <source>
        <dbReference type="EMBL" id="TMQ73949.1"/>
    </source>
</evidence>
<dbReference type="HAMAP" id="MF_00484">
    <property type="entry name" value="Glycogen_synth"/>
    <property type="match status" value="1"/>
</dbReference>
<evidence type="ECO:0000259" key="8">
    <source>
        <dbReference type="Pfam" id="PF00534"/>
    </source>
</evidence>
<dbReference type="AlphaFoldDB" id="A0A538UDZ3"/>
<dbReference type="InterPro" id="IPR011835">
    <property type="entry name" value="GS/SS"/>
</dbReference>
<dbReference type="NCBIfam" id="TIGR02095">
    <property type="entry name" value="glgA"/>
    <property type="match status" value="1"/>
</dbReference>
<keyword evidence="6 7" id="KW-0320">Glycogen biosynthesis</keyword>
<proteinExistence type="inferred from homology"/>
<keyword evidence="4 7" id="KW-0328">Glycosyltransferase</keyword>
<accession>A0A538UDZ3</accession>
<dbReference type="Pfam" id="PF00534">
    <property type="entry name" value="Glycos_transf_1"/>
    <property type="match status" value="1"/>
</dbReference>
<dbReference type="Proteomes" id="UP000319771">
    <property type="component" value="Unassembled WGS sequence"/>
</dbReference>
<dbReference type="GO" id="GO:0004373">
    <property type="term" value="F:alpha-1,4-glucan glucosyltransferase (UDP-glucose donor) activity"/>
    <property type="evidence" value="ECO:0007669"/>
    <property type="project" value="InterPro"/>
</dbReference>
<dbReference type="GO" id="GO:0005978">
    <property type="term" value="P:glycogen biosynthetic process"/>
    <property type="evidence" value="ECO:0007669"/>
    <property type="project" value="UniProtKB-UniRule"/>
</dbReference>
<dbReference type="GO" id="GO:0009011">
    <property type="term" value="F:alpha-1,4-glucan glucosyltransferase (ADP-glucose donor) activity"/>
    <property type="evidence" value="ECO:0007669"/>
    <property type="project" value="UniProtKB-UniRule"/>
</dbReference>
<sequence>MSERPTTLLHVASEMTPLAKAGGLGDVIGALAAEQARRGHRVTVALPAYRSLAVPEGWTRHPHPGCDVPWGLGVEPAGFEILRPPARPGGREGGDGGAGASGGSLEVLLVEHRGARRFFDREGIYDDPARGQSYPDGAERFMFFARAALQALARRGEPIDILHAHDHQAGWVPCFARTHLAAEPAFAGVATVFTIHNLGYQGIHDPWVLGLAGFGRELFYPAGPFEFFGRVNDMKVGLLFADLLSTVSPRYAREIQSGGEFGFGLEGVLQHRSADLRGILNGIDDETWDPARDRFLPHPYDRAHPEGKLKVRAALREECGFPASPDWPLVGTVTRLVEQKGLDLIEQAEADLLRLDARFIILGAGQPRFQELLTRLMIRHPQRFYYRAGFDERFAHLIEGGCDLFLMPSRYEPCGLNQMYSLRYGTLPVVRATGGLADTVSDFDLEARTGTGFVFQRYEAAEMVAALRRGLTAWRQPAVRAGLMERGMSLDFSWRASADGYDRLYADALARVRAGAAPTLDSVRAAM</sequence>
<feature type="domain" description="Starch synthase catalytic" evidence="9">
    <location>
        <begin position="9"/>
        <end position="271"/>
    </location>
</feature>
<dbReference type="SUPFAM" id="SSF53756">
    <property type="entry name" value="UDP-Glycosyltransferase/glycogen phosphorylase"/>
    <property type="match status" value="1"/>
</dbReference>
<evidence type="ECO:0000256" key="7">
    <source>
        <dbReference type="HAMAP-Rule" id="MF_00484"/>
    </source>
</evidence>
<organism evidence="10 11">
    <name type="scientific">Eiseniibacteriota bacterium</name>
    <dbReference type="NCBI Taxonomy" id="2212470"/>
    <lineage>
        <taxon>Bacteria</taxon>
        <taxon>Candidatus Eiseniibacteriota</taxon>
    </lineage>
</organism>
<comment type="caution">
    <text evidence="10">The sequence shown here is derived from an EMBL/GenBank/DDBJ whole genome shotgun (WGS) entry which is preliminary data.</text>
</comment>
<gene>
    <name evidence="7" type="primary">glgA</name>
    <name evidence="10" type="ORF">E6K81_01995</name>
</gene>
<feature type="binding site" evidence="7">
    <location>
        <position position="20"/>
    </location>
    <ligand>
        <name>ADP-alpha-D-glucose</name>
        <dbReference type="ChEBI" id="CHEBI:57498"/>
    </ligand>
</feature>
<dbReference type="PANTHER" id="PTHR45825:SF11">
    <property type="entry name" value="ALPHA AMYLASE DOMAIN-CONTAINING PROTEIN"/>
    <property type="match status" value="1"/>
</dbReference>
<dbReference type="PANTHER" id="PTHR45825">
    <property type="entry name" value="GRANULE-BOUND STARCH SYNTHASE 1, CHLOROPLASTIC/AMYLOPLASTIC"/>
    <property type="match status" value="1"/>
</dbReference>
<name>A0A538UDZ3_UNCEI</name>
<evidence type="ECO:0000259" key="9">
    <source>
        <dbReference type="Pfam" id="PF08323"/>
    </source>
</evidence>
<comment type="function">
    <text evidence="2 7">Synthesizes alpha-1,4-glucan chains using ADP-glucose.</text>
</comment>
<evidence type="ECO:0000256" key="4">
    <source>
        <dbReference type="ARBA" id="ARBA00022676"/>
    </source>
</evidence>
<reference evidence="10 11" key="1">
    <citation type="journal article" date="2019" name="Nat. Microbiol.">
        <title>Mediterranean grassland soil C-N compound turnover is dependent on rainfall and depth, and is mediated by genomically divergent microorganisms.</title>
        <authorList>
            <person name="Diamond S."/>
            <person name="Andeer P.F."/>
            <person name="Li Z."/>
            <person name="Crits-Christoph A."/>
            <person name="Burstein D."/>
            <person name="Anantharaman K."/>
            <person name="Lane K.R."/>
            <person name="Thomas B.C."/>
            <person name="Pan C."/>
            <person name="Northen T.R."/>
            <person name="Banfield J.F."/>
        </authorList>
    </citation>
    <scope>NUCLEOTIDE SEQUENCE [LARGE SCALE GENOMIC DNA]</scope>
    <source>
        <strain evidence="10">WS_11</strain>
    </source>
</reference>
<dbReference type="Gene3D" id="3.40.50.2000">
    <property type="entry name" value="Glycogen Phosphorylase B"/>
    <property type="match status" value="2"/>
</dbReference>
<evidence type="ECO:0000256" key="3">
    <source>
        <dbReference type="ARBA" id="ARBA00010281"/>
    </source>
</evidence>